<proteinExistence type="predicted"/>
<comment type="caution">
    <text evidence="1">The sequence shown here is derived from an EMBL/GenBank/DDBJ whole genome shotgun (WGS) entry which is preliminary data.</text>
</comment>
<organism evidence="1 2">
    <name type="scientific">Sphingomonas montanisoli</name>
    <dbReference type="NCBI Taxonomy" id="2606412"/>
    <lineage>
        <taxon>Bacteria</taxon>
        <taxon>Pseudomonadati</taxon>
        <taxon>Pseudomonadota</taxon>
        <taxon>Alphaproteobacteria</taxon>
        <taxon>Sphingomonadales</taxon>
        <taxon>Sphingomonadaceae</taxon>
        <taxon>Sphingomonas</taxon>
    </lineage>
</organism>
<sequence length="149" mass="15910">MSIPNDPDFVLLKMGDGATPTQAFPILCGITSVNINKTANTTDKFTRDCAKPGAVPVRTVRTNGRQLDITGSGIVNVPQIPDFEDALGIRKDYKAELYKSDGSDEGVLMGHYAFNGVMTSQNMSLSDQGDSSGEVAIASHGTWEWVPAS</sequence>
<accession>A0A5D9C1V4</accession>
<evidence type="ECO:0000313" key="2">
    <source>
        <dbReference type="Proteomes" id="UP000322077"/>
    </source>
</evidence>
<dbReference type="Proteomes" id="UP000322077">
    <property type="component" value="Unassembled WGS sequence"/>
</dbReference>
<dbReference type="EMBL" id="VTOU01000003">
    <property type="protein sequence ID" value="TZG25579.1"/>
    <property type="molecule type" value="Genomic_DNA"/>
</dbReference>
<dbReference type="RefSeq" id="WP_149522386.1">
    <property type="nucleotide sequence ID" value="NZ_VTOU01000003.1"/>
</dbReference>
<dbReference type="AlphaFoldDB" id="A0A5D9C1V4"/>
<evidence type="ECO:0008006" key="3">
    <source>
        <dbReference type="Google" id="ProtNLM"/>
    </source>
</evidence>
<keyword evidence="2" id="KW-1185">Reference proteome</keyword>
<protein>
    <recommendedName>
        <fullName evidence="3">Phage tail protein</fullName>
    </recommendedName>
</protein>
<gene>
    <name evidence="1" type="ORF">FYJ91_11160</name>
</gene>
<reference evidence="1 2" key="1">
    <citation type="submission" date="2019-08" db="EMBL/GenBank/DDBJ databases">
        <authorList>
            <person name="Wang G."/>
            <person name="Xu Z."/>
        </authorList>
    </citation>
    <scope>NUCLEOTIDE SEQUENCE [LARGE SCALE GENOMIC DNA]</scope>
    <source>
        <strain evidence="1 2">ZX</strain>
    </source>
</reference>
<name>A0A5D9C1V4_9SPHN</name>
<evidence type="ECO:0000313" key="1">
    <source>
        <dbReference type="EMBL" id="TZG25579.1"/>
    </source>
</evidence>